<feature type="compositionally biased region" description="Basic residues" evidence="1">
    <location>
        <begin position="94"/>
        <end position="110"/>
    </location>
</feature>
<dbReference type="Gene3D" id="3.30.160.60">
    <property type="entry name" value="Classic Zinc Finger"/>
    <property type="match status" value="1"/>
</dbReference>
<reference evidence="3" key="1">
    <citation type="journal article" date="2020" name="Stud. Mycol.">
        <title>101 Dothideomycetes genomes: a test case for predicting lifestyles and emergence of pathogens.</title>
        <authorList>
            <person name="Haridas S."/>
            <person name="Albert R."/>
            <person name="Binder M."/>
            <person name="Bloem J."/>
            <person name="Labutti K."/>
            <person name="Salamov A."/>
            <person name="Andreopoulos B."/>
            <person name="Baker S."/>
            <person name="Barry K."/>
            <person name="Bills G."/>
            <person name="Bluhm B."/>
            <person name="Cannon C."/>
            <person name="Castanera R."/>
            <person name="Culley D."/>
            <person name="Daum C."/>
            <person name="Ezra D."/>
            <person name="Gonzalez J."/>
            <person name="Henrissat B."/>
            <person name="Kuo A."/>
            <person name="Liang C."/>
            <person name="Lipzen A."/>
            <person name="Lutzoni F."/>
            <person name="Magnuson J."/>
            <person name="Mondo S."/>
            <person name="Nolan M."/>
            <person name="Ohm R."/>
            <person name="Pangilinan J."/>
            <person name="Park H.-J."/>
            <person name="Ramirez L."/>
            <person name="Alfaro M."/>
            <person name="Sun H."/>
            <person name="Tritt A."/>
            <person name="Yoshinaga Y."/>
            <person name="Zwiers L.-H."/>
            <person name="Turgeon B."/>
            <person name="Goodwin S."/>
            <person name="Spatafora J."/>
            <person name="Crous P."/>
            <person name="Grigoriev I."/>
        </authorList>
    </citation>
    <scope>NUCLEOTIDE SEQUENCE</scope>
    <source>
        <strain evidence="3">CBS 175.79</strain>
    </source>
</reference>
<dbReference type="AlphaFoldDB" id="A0A6A5YAU3"/>
<dbReference type="InterPro" id="IPR013087">
    <property type="entry name" value="Znf_C2H2_type"/>
</dbReference>
<protein>
    <recommendedName>
        <fullName evidence="2">C2H2-type domain-containing protein</fullName>
    </recommendedName>
</protein>
<feature type="compositionally biased region" description="Polar residues" evidence="1">
    <location>
        <begin position="227"/>
        <end position="243"/>
    </location>
</feature>
<accession>A0A6A5YAU3</accession>
<dbReference type="RefSeq" id="XP_033390043.1">
    <property type="nucleotide sequence ID" value="XM_033522511.1"/>
</dbReference>
<evidence type="ECO:0000313" key="4">
    <source>
        <dbReference type="Proteomes" id="UP000799778"/>
    </source>
</evidence>
<dbReference type="PROSITE" id="PS00028">
    <property type="entry name" value="ZINC_FINGER_C2H2_1"/>
    <property type="match status" value="1"/>
</dbReference>
<feature type="domain" description="C2H2-type" evidence="2">
    <location>
        <begin position="114"/>
        <end position="135"/>
    </location>
</feature>
<feature type="compositionally biased region" description="Polar residues" evidence="1">
    <location>
        <begin position="1"/>
        <end position="11"/>
    </location>
</feature>
<feature type="region of interest" description="Disordered" evidence="1">
    <location>
        <begin position="89"/>
        <end position="110"/>
    </location>
</feature>
<evidence type="ECO:0000313" key="3">
    <source>
        <dbReference type="EMBL" id="KAF2021704.1"/>
    </source>
</evidence>
<dbReference type="OrthoDB" id="6365676at2759"/>
<feature type="region of interest" description="Disordered" evidence="1">
    <location>
        <begin position="1"/>
        <end position="31"/>
    </location>
</feature>
<proteinExistence type="predicted"/>
<feature type="compositionally biased region" description="Polar residues" evidence="1">
    <location>
        <begin position="269"/>
        <end position="279"/>
    </location>
</feature>
<dbReference type="EMBL" id="ML978066">
    <property type="protein sequence ID" value="KAF2021704.1"/>
    <property type="molecule type" value="Genomic_DNA"/>
</dbReference>
<dbReference type="Proteomes" id="UP000799778">
    <property type="component" value="Unassembled WGS sequence"/>
</dbReference>
<keyword evidence="4" id="KW-1185">Reference proteome</keyword>
<evidence type="ECO:0000259" key="2">
    <source>
        <dbReference type="PROSITE" id="PS00028"/>
    </source>
</evidence>
<dbReference type="SMART" id="SM00355">
    <property type="entry name" value="ZnF_C2H2"/>
    <property type="match status" value="2"/>
</dbReference>
<gene>
    <name evidence="3" type="ORF">BU24DRAFT_26229</name>
</gene>
<feature type="region of interest" description="Disordered" evidence="1">
    <location>
        <begin position="219"/>
        <end position="281"/>
    </location>
</feature>
<dbReference type="GeneID" id="54279908"/>
<name>A0A6A5YAU3_9PLEO</name>
<evidence type="ECO:0000256" key="1">
    <source>
        <dbReference type="SAM" id="MobiDB-lite"/>
    </source>
</evidence>
<sequence length="536" mass="60473">MSTHYRSNLANLPSGYEMPHPQVPRQYSVGPSSPVYKTSIMNPIDYVRNATNARNNYTTDSNRTAEEEEEEEVIVFQCPECPTQCTGPHARGNMSRHMRKHKSEPKKKKDNLKCPYCESKFGRSDATRKHIRRYHPEVAIDIDDPASEVPRHLPKRKAAEIQRITNLMLQIMGYDQMLFFMSNLGDVVRYTENSRPGDQTTRGFREAFEILAAAQVPQYSMPIDGESTGTGSAEQQPLGTSSYLPLDNAGPSNSANQGVYYENPEDPGQQPQLEATNDSPPAKPGQMLFGCHVCKYHRMQGYPPTCEYEGATGLSSVIDHLRQKCHRTHIRRVSRCKICWGFYFDETGACDNDHSYLQQGERLVQPRGARQEGAWVALFLMFFPDAPAIPSPYVGDDRFVDTTNLPGFTSSRVSFLPVLTPHDFRTDDIYGALSPDDFNAPAQSTRKWSENAILLATTSSLGAIAQLLQDALLDGAIDPRFEYAHRLIRDNRGRLSETDRHLIARDIRTLTLRFMTHIHAHLDKPMSLPLEPPSDH</sequence>
<organism evidence="3 4">
    <name type="scientific">Aaosphaeria arxii CBS 175.79</name>
    <dbReference type="NCBI Taxonomy" id="1450172"/>
    <lineage>
        <taxon>Eukaryota</taxon>
        <taxon>Fungi</taxon>
        <taxon>Dikarya</taxon>
        <taxon>Ascomycota</taxon>
        <taxon>Pezizomycotina</taxon>
        <taxon>Dothideomycetes</taxon>
        <taxon>Pleosporomycetidae</taxon>
        <taxon>Pleosporales</taxon>
        <taxon>Pleosporales incertae sedis</taxon>
        <taxon>Aaosphaeria</taxon>
    </lineage>
</organism>